<evidence type="ECO:0000313" key="6">
    <source>
        <dbReference type="Proteomes" id="UP000637074"/>
    </source>
</evidence>
<gene>
    <name evidence="5" type="primary">zmp1</name>
    <name evidence="5" type="ORF">AM1BK_18250</name>
</gene>
<dbReference type="SUPFAM" id="SSF55486">
    <property type="entry name" value="Metalloproteases ('zincins'), catalytic domain"/>
    <property type="match status" value="1"/>
</dbReference>
<comment type="subcellular location">
    <subcellularLocation>
        <location evidence="1">Secreted</location>
    </subcellularLocation>
</comment>
<feature type="chain" id="PRO_5046219851" evidence="3">
    <location>
        <begin position="24"/>
        <end position="231"/>
    </location>
</feature>
<proteinExistence type="predicted"/>
<sequence>MRKWFITFVVTSLFLLSMTTSQASTDGRKLEDFPIQSQFYQSLKNKSSQLKDIIVLPKQTFDQQEAAKMINRIGVLPTSLLNKIDHQGITLKLFTGKLTDNPTAQQLAGKIPRGYKSKITWDDVPGIGGGKVVLVKIGYSDKGKGHGSVNLELHELAHSIDKHVYNNISQTEEFKQIMEQEHDKLFPENSYFLYPEEFFAESFAMFYLNKDTNQQLREKAPKTFEIIKGLK</sequence>
<evidence type="ECO:0000256" key="3">
    <source>
        <dbReference type="SAM" id="SignalP"/>
    </source>
</evidence>
<dbReference type="EMBL" id="BNDS01000006">
    <property type="protein sequence ID" value="GHH98282.1"/>
    <property type="molecule type" value="Genomic_DNA"/>
</dbReference>
<keyword evidence="6" id="KW-1185">Reference proteome</keyword>
<evidence type="ECO:0000256" key="2">
    <source>
        <dbReference type="ARBA" id="ARBA00022525"/>
    </source>
</evidence>
<evidence type="ECO:0000313" key="5">
    <source>
        <dbReference type="EMBL" id="GHH98282.1"/>
    </source>
</evidence>
<reference evidence="5 6" key="1">
    <citation type="journal article" date="2022" name="Int. J. Syst. Evol. Microbiol.">
        <title>Neobacillus kokaensis sp. nov., isolated from soil.</title>
        <authorList>
            <person name="Yuki K."/>
            <person name="Matsubara H."/>
            <person name="Yamaguchi S."/>
        </authorList>
    </citation>
    <scope>NUCLEOTIDE SEQUENCE [LARGE SCALE GENOMIC DNA]</scope>
    <source>
        <strain evidence="5 6">LOB 377</strain>
    </source>
</reference>
<dbReference type="Proteomes" id="UP000637074">
    <property type="component" value="Unassembled WGS sequence"/>
</dbReference>
<feature type="signal peptide" evidence="3">
    <location>
        <begin position="1"/>
        <end position="23"/>
    </location>
</feature>
<dbReference type="InterPro" id="IPR024079">
    <property type="entry name" value="MetalloPept_cat_dom_sf"/>
</dbReference>
<dbReference type="RefSeq" id="WP_191271971.1">
    <property type="nucleotide sequence ID" value="NZ_BNDS01000006.1"/>
</dbReference>
<dbReference type="PROSITE" id="PS51995">
    <property type="entry name" value="ATLF"/>
    <property type="match status" value="1"/>
</dbReference>
<keyword evidence="3" id="KW-0732">Signal</keyword>
<protein>
    <submittedName>
        <fullName evidence="5">Pro-Pro endopeptidase</fullName>
    </submittedName>
</protein>
<evidence type="ECO:0000256" key="1">
    <source>
        <dbReference type="ARBA" id="ARBA00004613"/>
    </source>
</evidence>
<organism evidence="5 6">
    <name type="scientific">Neobacillus kokaensis</name>
    <dbReference type="NCBI Taxonomy" id="2759023"/>
    <lineage>
        <taxon>Bacteria</taxon>
        <taxon>Bacillati</taxon>
        <taxon>Bacillota</taxon>
        <taxon>Bacilli</taxon>
        <taxon>Bacillales</taxon>
        <taxon>Bacillaceae</taxon>
        <taxon>Neobacillus</taxon>
    </lineage>
</organism>
<dbReference type="InterPro" id="IPR014781">
    <property type="entry name" value="Anthrax_toxin_lethal/edema_N/C"/>
</dbReference>
<dbReference type="CDD" id="cd20183">
    <property type="entry name" value="M34_PPEP"/>
    <property type="match status" value="1"/>
</dbReference>
<evidence type="ECO:0000259" key="4">
    <source>
        <dbReference type="PROSITE" id="PS51995"/>
    </source>
</evidence>
<dbReference type="InterPro" id="IPR047568">
    <property type="entry name" value="ATLF-like_dom"/>
</dbReference>
<accession>A0ABQ3N0S5</accession>
<keyword evidence="2" id="KW-0964">Secreted</keyword>
<dbReference type="Gene3D" id="3.40.390.10">
    <property type="entry name" value="Collagenase (Catalytic Domain)"/>
    <property type="match status" value="1"/>
</dbReference>
<dbReference type="Pfam" id="PF07737">
    <property type="entry name" value="ATLF"/>
    <property type="match status" value="1"/>
</dbReference>
<feature type="domain" description="ATLF-like" evidence="4">
    <location>
        <begin position="44"/>
        <end position="231"/>
    </location>
</feature>
<name>A0ABQ3N0S5_9BACI</name>
<comment type="caution">
    <text evidence="5">The sequence shown here is derived from an EMBL/GenBank/DDBJ whole genome shotgun (WGS) entry which is preliminary data.</text>
</comment>